<gene>
    <name evidence="3" type="ORF">G6034_17920</name>
</gene>
<comment type="similarity">
    <text evidence="1">Belongs to the CsoR family.</text>
</comment>
<dbReference type="Pfam" id="PF02583">
    <property type="entry name" value="Trns_repr_metal"/>
    <property type="match status" value="1"/>
</dbReference>
<dbReference type="Proteomes" id="UP000543556">
    <property type="component" value="Unassembled WGS sequence"/>
</dbReference>
<dbReference type="PANTHER" id="PTHR33677">
    <property type="entry name" value="TRANSCRIPTIONAL REPRESSOR FRMR-RELATED"/>
    <property type="match status" value="1"/>
</dbReference>
<comment type="caution">
    <text evidence="3">The sequence shown here is derived from an EMBL/GenBank/DDBJ whole genome shotgun (WGS) entry which is preliminary data.</text>
</comment>
<dbReference type="GO" id="GO:0046872">
    <property type="term" value="F:metal ion binding"/>
    <property type="evidence" value="ECO:0007669"/>
    <property type="project" value="InterPro"/>
</dbReference>
<dbReference type="AlphaFoldDB" id="A0A7Y7M1H6"/>
<protein>
    <submittedName>
        <fullName evidence="3">Metal-sensitive transcriptional regulator</fullName>
    </submittedName>
</protein>
<evidence type="ECO:0000313" key="3">
    <source>
        <dbReference type="EMBL" id="NVM96746.1"/>
    </source>
</evidence>
<keyword evidence="4" id="KW-1185">Reference proteome</keyword>
<dbReference type="GO" id="GO:0003677">
    <property type="term" value="F:DNA binding"/>
    <property type="evidence" value="ECO:0007669"/>
    <property type="project" value="InterPro"/>
</dbReference>
<dbReference type="GO" id="GO:0045892">
    <property type="term" value="P:negative regulation of DNA-templated transcription"/>
    <property type="evidence" value="ECO:0007669"/>
    <property type="project" value="UniProtKB-ARBA"/>
</dbReference>
<evidence type="ECO:0000256" key="1">
    <source>
        <dbReference type="ARBA" id="ARBA00005428"/>
    </source>
</evidence>
<dbReference type="InterPro" id="IPR038390">
    <property type="entry name" value="Metal_Tscrpt_repr_sf"/>
</dbReference>
<reference evidence="3 4" key="1">
    <citation type="submission" date="2020-02" db="EMBL/GenBank/DDBJ databases">
        <title>Genome sequence of strain AETb3-4.</title>
        <authorList>
            <person name="Gao J."/>
            <person name="Zhang X."/>
        </authorList>
    </citation>
    <scope>NUCLEOTIDE SEQUENCE [LARGE SCALE GENOMIC DNA]</scope>
    <source>
        <strain evidence="3 4">AETb3-4</strain>
    </source>
</reference>
<keyword evidence="2" id="KW-0186">Copper</keyword>
<proteinExistence type="inferred from homology"/>
<sequence>MSSTLDFPPPPHLPDAGSRRTINRLKRARGQLTALIAAFESGADCRNVVTQLSAVRGALDRAGFELISAAMRECLTEPADAPTAVGVQPGLVVQKPTLAEVRTLFLRLT</sequence>
<dbReference type="Gene3D" id="1.20.58.1000">
    <property type="entry name" value="Metal-sensitive repressor, helix protomer"/>
    <property type="match status" value="1"/>
</dbReference>
<evidence type="ECO:0000313" key="4">
    <source>
        <dbReference type="Proteomes" id="UP000543556"/>
    </source>
</evidence>
<dbReference type="InterPro" id="IPR003735">
    <property type="entry name" value="Metal_Tscrpt_repr"/>
</dbReference>
<dbReference type="PANTHER" id="PTHR33677:SF5">
    <property type="entry name" value="TRANSCRIPTIONAL REPRESSOR FRMR"/>
    <property type="match status" value="1"/>
</dbReference>
<name>A0A7Y7M1H6_9MICC</name>
<accession>A0A7Y7M1H6</accession>
<organism evidence="3 4">
    <name type="scientific">Arthrobacter wenxiniae</name>
    <dbReference type="NCBI Taxonomy" id="2713570"/>
    <lineage>
        <taxon>Bacteria</taxon>
        <taxon>Bacillati</taxon>
        <taxon>Actinomycetota</taxon>
        <taxon>Actinomycetes</taxon>
        <taxon>Micrococcales</taxon>
        <taxon>Micrococcaceae</taxon>
        <taxon>Arthrobacter</taxon>
    </lineage>
</organism>
<evidence type="ECO:0000256" key="2">
    <source>
        <dbReference type="ARBA" id="ARBA00023008"/>
    </source>
</evidence>
<dbReference type="RefSeq" id="WP_176636461.1">
    <property type="nucleotide sequence ID" value="NZ_JAAMFM010000039.1"/>
</dbReference>
<dbReference type="EMBL" id="JAAMFM010000039">
    <property type="protein sequence ID" value="NVM96746.1"/>
    <property type="molecule type" value="Genomic_DNA"/>
</dbReference>
<dbReference type="CDD" id="cd10148">
    <property type="entry name" value="CsoR-like_DUF156"/>
    <property type="match status" value="1"/>
</dbReference>